<dbReference type="Proteomes" id="UP000637769">
    <property type="component" value="Unassembled WGS sequence"/>
</dbReference>
<keyword evidence="2" id="KW-1185">Reference proteome</keyword>
<proteinExistence type="predicted"/>
<comment type="caution">
    <text evidence="1">The sequence shown here is derived from an EMBL/GenBank/DDBJ whole genome shotgun (WGS) entry which is preliminary data.</text>
</comment>
<accession>A0ABQ1MH77</accession>
<protein>
    <submittedName>
        <fullName evidence="1">Uncharacterized protein</fullName>
    </submittedName>
</protein>
<sequence>MLDGGDPKRARKSFLQLWLCWAAEFRDATVVEEALSFGRQTKLISFPQDSVSLIGQRAIGKFSQHVIRLFKAP</sequence>
<dbReference type="EMBL" id="BMCH01000008">
    <property type="protein sequence ID" value="GGC40494.1"/>
    <property type="molecule type" value="Genomic_DNA"/>
</dbReference>
<evidence type="ECO:0000313" key="2">
    <source>
        <dbReference type="Proteomes" id="UP000637769"/>
    </source>
</evidence>
<organism evidence="1 2">
    <name type="scientific">Asaia siamensis</name>
    <dbReference type="NCBI Taxonomy" id="110479"/>
    <lineage>
        <taxon>Bacteria</taxon>
        <taxon>Pseudomonadati</taxon>
        <taxon>Pseudomonadota</taxon>
        <taxon>Alphaproteobacteria</taxon>
        <taxon>Acetobacterales</taxon>
        <taxon>Acetobacteraceae</taxon>
        <taxon>Asaia</taxon>
    </lineage>
</organism>
<gene>
    <name evidence="1" type="ORF">GCM10007207_27420</name>
</gene>
<evidence type="ECO:0000313" key="1">
    <source>
        <dbReference type="EMBL" id="GGC40494.1"/>
    </source>
</evidence>
<reference evidence="2" key="1">
    <citation type="journal article" date="2019" name="Int. J. Syst. Evol. Microbiol.">
        <title>The Global Catalogue of Microorganisms (GCM) 10K type strain sequencing project: providing services to taxonomists for standard genome sequencing and annotation.</title>
        <authorList>
            <consortium name="The Broad Institute Genomics Platform"/>
            <consortium name="The Broad Institute Genome Sequencing Center for Infectious Disease"/>
            <person name="Wu L."/>
            <person name="Ma J."/>
        </authorList>
    </citation>
    <scope>NUCLEOTIDE SEQUENCE [LARGE SCALE GENOMIC DNA]</scope>
    <source>
        <strain evidence="2">CCM 7132</strain>
    </source>
</reference>
<name>A0ABQ1MH77_9PROT</name>